<proteinExistence type="predicted"/>
<name>D8JSZ7_HYPDA</name>
<evidence type="ECO:0000313" key="1">
    <source>
        <dbReference type="EMBL" id="ADJ22482.1"/>
    </source>
</evidence>
<sequence length="732" mass="78168">MSFPYAPTGAFSALEIAREAALDPSPGRLRNIVALGRALGQMGTPWPAALEEIEAALYADGLLPADRPSQQRAWRRTLDAASDAFDEGAGKALPTIAAEAVAQADDGAEALRLVLNRCATFADDAEIVGAVRVALTAVRRADEMLAAPFGYLRAERAWFGRGEELASAEAKERAERAEWDAECEAQEIFAALPPDADFATALRDAHPHLTEEFATDIAARVIRRLSEPPVRQYIQPTGPDPFAGIWAEPDEAATALHEKAKVMLEERQIGFDPAAAILALELRAQTAGTPEALALATALKRERLGMNVPIEADEPESEPLKSDARLADLCSPPGLVGDIIDWMEASSDRPNRALMLGAALTFVATLAGRKFATPSNLRTNNYMVTLAPSGHGKDHAIGRIKALAAAAGLDRYVGPARIMSASALRKLIAREPSAACFMDEFGGFMGQIHDRRAGMHNAMIRFDLLEMFSAAGTFFAGAEYAAEPAAKVFAPNFSISGTSTPESFWSSLSSLSASDGLLARLILLDVTGPKPARVKPRLSPNDVPADLIDAVRRLAERGGNLASISSDRAPKAVTVALDADAEAIDAGNIAELDAAEAATNPEAMPFLNRVREHALKLALVVAVGCNPNTPVITGPVLNWAYRLARLSAATLIRESTDRIADNERGDAVNRILRMIRVAGNAGVTAGRIADKQRGVDARLRDQILRDLVEAGRVRLDRQSGTGGRARERYIAA</sequence>
<gene>
    <name evidence="1" type="ordered locus">Hden_0661</name>
</gene>
<protein>
    <recommendedName>
        <fullName evidence="3">DUF3987 domain-containing protein</fullName>
    </recommendedName>
</protein>
<dbReference type="HOGENOM" id="CLU_378456_0_0_5"/>
<dbReference type="eggNOG" id="ENOG5030JKA">
    <property type="taxonomic scope" value="Bacteria"/>
</dbReference>
<dbReference type="EMBL" id="CP002083">
    <property type="protein sequence ID" value="ADJ22482.1"/>
    <property type="molecule type" value="Genomic_DNA"/>
</dbReference>
<evidence type="ECO:0008006" key="3">
    <source>
        <dbReference type="Google" id="ProtNLM"/>
    </source>
</evidence>
<accession>D8JSZ7</accession>
<evidence type="ECO:0000313" key="2">
    <source>
        <dbReference type="Proteomes" id="UP000002033"/>
    </source>
</evidence>
<dbReference type="AlphaFoldDB" id="D8JSZ7"/>
<dbReference type="STRING" id="582899.Hden_0661"/>
<organism evidence="1 2">
    <name type="scientific">Hyphomicrobium denitrificans (strain ATCC 51888 / DSM 1869 / NCIMB 11706 / TK 0415)</name>
    <dbReference type="NCBI Taxonomy" id="582899"/>
    <lineage>
        <taxon>Bacteria</taxon>
        <taxon>Pseudomonadati</taxon>
        <taxon>Pseudomonadota</taxon>
        <taxon>Alphaproteobacteria</taxon>
        <taxon>Hyphomicrobiales</taxon>
        <taxon>Hyphomicrobiaceae</taxon>
        <taxon>Hyphomicrobium</taxon>
    </lineage>
</organism>
<dbReference type="Proteomes" id="UP000002033">
    <property type="component" value="Chromosome"/>
</dbReference>
<dbReference type="KEGG" id="hdn:Hden_0661"/>
<reference evidence="2" key="1">
    <citation type="journal article" date="2011" name="J. Bacteriol.">
        <title>Genome sequences of eight morphologically diverse alphaproteobacteria.</title>
        <authorList>
            <consortium name="US DOE Joint Genome Institute"/>
            <person name="Brown P.J."/>
            <person name="Kysela D.T."/>
            <person name="Buechlein A."/>
            <person name="Hemmerich C."/>
            <person name="Brun Y.V."/>
        </authorList>
    </citation>
    <scope>NUCLEOTIDE SEQUENCE [LARGE SCALE GENOMIC DNA]</scope>
    <source>
        <strain evidence="2">ATCC 51888 / DSM 1869 / NCIB 11706 / TK 0415</strain>
    </source>
</reference>
<keyword evidence="2" id="KW-1185">Reference proteome</keyword>